<organism evidence="5 6">
    <name type="scientific">Catenovulum maritimum</name>
    <dbReference type="NCBI Taxonomy" id="1513271"/>
    <lineage>
        <taxon>Bacteria</taxon>
        <taxon>Pseudomonadati</taxon>
        <taxon>Pseudomonadota</taxon>
        <taxon>Gammaproteobacteria</taxon>
        <taxon>Alteromonadales</taxon>
        <taxon>Alteromonadaceae</taxon>
        <taxon>Catenovulum</taxon>
    </lineage>
</organism>
<keyword evidence="6" id="KW-1185">Reference proteome</keyword>
<name>A0A0J8JQ52_9ALTE</name>
<dbReference type="Pfam" id="PF13407">
    <property type="entry name" value="Peripla_BP_4"/>
    <property type="match status" value="1"/>
</dbReference>
<comment type="subcellular location">
    <subcellularLocation>
        <location evidence="1">Cell envelope</location>
    </subcellularLocation>
</comment>
<sequence>MINPAKLIYFIFFLILFCKPLHSSTDPLCKSEILKPLKAVVFIPLVGDTGFWAMQHKFLVKVAFSLNIELDIQNMNEEIDPTFPANYLKQTLENNHIDFVLSPLFFGNENLLKFTSSKNIPIFTYNTSLDARHNSLLGKPRENYPNWLGHISPDDEGAGYMLAEALLTKTKNFNRLLAIAGKHQSVVSGNRERGLVNYFNSKGEALMPIVHSDWTFKRGYQVTKSMLKRDPNIEYIWVVSTSVAFGVIKAVEEMDKSDTIKVGAFDWLPETMGLIENKTLFMSYGGHFVEAGKALIYMRDYIMGHDFKETSGVILKTKLNRLTLKNLNKYKNGILGTNWDKIDYKQFSYCLNQGKGRYELSIDNLIGTN</sequence>
<protein>
    <recommendedName>
        <fullName evidence="4">Periplasmic binding protein domain-containing protein</fullName>
    </recommendedName>
</protein>
<dbReference type="EMBL" id="LAZL01000002">
    <property type="protein sequence ID" value="KMT66841.1"/>
    <property type="molecule type" value="Genomic_DNA"/>
</dbReference>
<dbReference type="GO" id="GO:0055085">
    <property type="term" value="P:transmembrane transport"/>
    <property type="evidence" value="ECO:0007669"/>
    <property type="project" value="UniProtKB-ARBA"/>
</dbReference>
<dbReference type="STRING" id="1513271.XM47_01630"/>
<evidence type="ECO:0000256" key="2">
    <source>
        <dbReference type="ARBA" id="ARBA00007639"/>
    </source>
</evidence>
<evidence type="ECO:0000259" key="4">
    <source>
        <dbReference type="Pfam" id="PF13407"/>
    </source>
</evidence>
<keyword evidence="3" id="KW-0732">Signal</keyword>
<comment type="similarity">
    <text evidence="2">Belongs to the bacterial solute-binding protein 2 family.</text>
</comment>
<comment type="caution">
    <text evidence="5">The sequence shown here is derived from an EMBL/GenBank/DDBJ whole genome shotgun (WGS) entry which is preliminary data.</text>
</comment>
<accession>A0A0J8JQ52</accession>
<dbReference type="InterPro" id="IPR025997">
    <property type="entry name" value="SBP_2_dom"/>
</dbReference>
<dbReference type="Proteomes" id="UP000037600">
    <property type="component" value="Unassembled WGS sequence"/>
</dbReference>
<dbReference type="Gene3D" id="3.40.50.2300">
    <property type="match status" value="2"/>
</dbReference>
<dbReference type="SUPFAM" id="SSF53822">
    <property type="entry name" value="Periplasmic binding protein-like I"/>
    <property type="match status" value="1"/>
</dbReference>
<dbReference type="PANTHER" id="PTHR46847">
    <property type="entry name" value="D-ALLOSE-BINDING PERIPLASMIC PROTEIN-RELATED"/>
    <property type="match status" value="1"/>
</dbReference>
<proteinExistence type="inferred from homology"/>
<dbReference type="InterPro" id="IPR028082">
    <property type="entry name" value="Peripla_BP_I"/>
</dbReference>
<evidence type="ECO:0000256" key="1">
    <source>
        <dbReference type="ARBA" id="ARBA00004196"/>
    </source>
</evidence>
<dbReference type="GO" id="GO:0030246">
    <property type="term" value="F:carbohydrate binding"/>
    <property type="evidence" value="ECO:0007669"/>
    <property type="project" value="UniProtKB-ARBA"/>
</dbReference>
<gene>
    <name evidence="5" type="ORF">XM47_01630</name>
</gene>
<reference evidence="5 6" key="1">
    <citation type="submission" date="2015-04" db="EMBL/GenBank/DDBJ databases">
        <title>Draft Genome Sequence of the Novel Agar-Digesting Marine Bacterium Q1.</title>
        <authorList>
            <person name="Li Y."/>
            <person name="Li D."/>
            <person name="Chen G."/>
            <person name="Du Z."/>
        </authorList>
    </citation>
    <scope>NUCLEOTIDE SEQUENCE [LARGE SCALE GENOMIC DNA]</scope>
    <source>
        <strain evidence="5 6">Q1</strain>
    </source>
</reference>
<evidence type="ECO:0000256" key="3">
    <source>
        <dbReference type="ARBA" id="ARBA00022729"/>
    </source>
</evidence>
<evidence type="ECO:0000313" key="6">
    <source>
        <dbReference type="Proteomes" id="UP000037600"/>
    </source>
</evidence>
<dbReference type="PANTHER" id="PTHR46847:SF2">
    <property type="entry name" value="ABC TRANSPORTER SUGAR-BINDING PROTEIN"/>
    <property type="match status" value="1"/>
</dbReference>
<dbReference type="GO" id="GO:0030313">
    <property type="term" value="C:cell envelope"/>
    <property type="evidence" value="ECO:0007669"/>
    <property type="project" value="UniProtKB-SubCell"/>
</dbReference>
<feature type="domain" description="Periplasmic binding protein" evidence="4">
    <location>
        <begin position="115"/>
        <end position="298"/>
    </location>
</feature>
<evidence type="ECO:0000313" key="5">
    <source>
        <dbReference type="EMBL" id="KMT66841.1"/>
    </source>
</evidence>
<dbReference type="AlphaFoldDB" id="A0A0J8JQ52"/>